<reference evidence="1" key="1">
    <citation type="submission" date="2018-11" db="EMBL/GenBank/DDBJ databases">
        <authorList>
            <consortium name="Pathogen Informatics"/>
        </authorList>
    </citation>
    <scope>NUCLEOTIDE SEQUENCE</scope>
</reference>
<accession>A0A3S5BLW3</accession>
<sequence length="207" mass="22589">MTDSAIRRTLGIQRQYSINVAGIACNETSQITGRGSVAPTFEPQYPHFQPPLYTQNPQNLNKQKILQQQSSFTLSPSEPCTQSFSCISPSLGGYSAGSFEAAGNLKSSSQGHYLQQVANEYSTVLSSEKISDEKHGTMHYLSVVESNYPPTSSNTAIGCAHYICQALVKRSKDFMVVANQTLSQPVFRMVDAEVEAITQRLPLVGCV</sequence>
<dbReference type="PROSITE" id="PS51257">
    <property type="entry name" value="PROKAR_LIPOPROTEIN"/>
    <property type="match status" value="1"/>
</dbReference>
<proteinExistence type="predicted"/>
<keyword evidence="2" id="KW-1185">Reference proteome</keyword>
<name>A0A3S5BLW3_9PLAT</name>
<gene>
    <name evidence="1" type="ORF">PXEA_LOCUS23089</name>
</gene>
<comment type="caution">
    <text evidence="1">The sequence shown here is derived from an EMBL/GenBank/DDBJ whole genome shotgun (WGS) entry which is preliminary data.</text>
</comment>
<dbReference type="AlphaFoldDB" id="A0A3S5BLW3"/>
<dbReference type="Proteomes" id="UP000784294">
    <property type="component" value="Unassembled WGS sequence"/>
</dbReference>
<evidence type="ECO:0000313" key="2">
    <source>
        <dbReference type="Proteomes" id="UP000784294"/>
    </source>
</evidence>
<dbReference type="EMBL" id="CAAALY010104986">
    <property type="protein sequence ID" value="VEL29649.1"/>
    <property type="molecule type" value="Genomic_DNA"/>
</dbReference>
<protein>
    <submittedName>
        <fullName evidence="1">Uncharacterized protein</fullName>
    </submittedName>
</protein>
<organism evidence="1 2">
    <name type="scientific">Protopolystoma xenopodis</name>
    <dbReference type="NCBI Taxonomy" id="117903"/>
    <lineage>
        <taxon>Eukaryota</taxon>
        <taxon>Metazoa</taxon>
        <taxon>Spiralia</taxon>
        <taxon>Lophotrochozoa</taxon>
        <taxon>Platyhelminthes</taxon>
        <taxon>Monogenea</taxon>
        <taxon>Polyopisthocotylea</taxon>
        <taxon>Polystomatidea</taxon>
        <taxon>Polystomatidae</taxon>
        <taxon>Protopolystoma</taxon>
    </lineage>
</organism>
<evidence type="ECO:0000313" key="1">
    <source>
        <dbReference type="EMBL" id="VEL29649.1"/>
    </source>
</evidence>